<sequence length="68" mass="7609">TFDTDATSTPLQRINSDISDDDDDDHNTIDRLSEASTPIIEILEDDSTEPIDGCDMTYLTDNHAQNHQ</sequence>
<dbReference type="AlphaFoldDB" id="A0A820REK4"/>
<evidence type="ECO:0000313" key="2">
    <source>
        <dbReference type="EMBL" id="CAF4439992.1"/>
    </source>
</evidence>
<accession>A0A820REK4</accession>
<feature type="non-terminal residue" evidence="2">
    <location>
        <position position="1"/>
    </location>
</feature>
<evidence type="ECO:0000256" key="1">
    <source>
        <dbReference type="SAM" id="MobiDB-lite"/>
    </source>
</evidence>
<comment type="caution">
    <text evidence="2">The sequence shown here is derived from an EMBL/GenBank/DDBJ whole genome shotgun (WGS) entry which is preliminary data.</text>
</comment>
<protein>
    <submittedName>
        <fullName evidence="2">Uncharacterized protein</fullName>
    </submittedName>
</protein>
<feature type="compositionally biased region" description="Polar residues" evidence="1">
    <location>
        <begin position="1"/>
        <end position="13"/>
    </location>
</feature>
<dbReference type="EMBL" id="CAJOAY010033640">
    <property type="protein sequence ID" value="CAF4439992.1"/>
    <property type="molecule type" value="Genomic_DNA"/>
</dbReference>
<feature type="region of interest" description="Disordered" evidence="1">
    <location>
        <begin position="1"/>
        <end position="27"/>
    </location>
</feature>
<gene>
    <name evidence="2" type="ORF">OKA104_LOCUS53569</name>
</gene>
<dbReference type="Proteomes" id="UP000663881">
    <property type="component" value="Unassembled WGS sequence"/>
</dbReference>
<organism evidence="2 3">
    <name type="scientific">Adineta steineri</name>
    <dbReference type="NCBI Taxonomy" id="433720"/>
    <lineage>
        <taxon>Eukaryota</taxon>
        <taxon>Metazoa</taxon>
        <taxon>Spiralia</taxon>
        <taxon>Gnathifera</taxon>
        <taxon>Rotifera</taxon>
        <taxon>Eurotatoria</taxon>
        <taxon>Bdelloidea</taxon>
        <taxon>Adinetida</taxon>
        <taxon>Adinetidae</taxon>
        <taxon>Adineta</taxon>
    </lineage>
</organism>
<evidence type="ECO:0000313" key="3">
    <source>
        <dbReference type="Proteomes" id="UP000663881"/>
    </source>
</evidence>
<name>A0A820REK4_9BILA</name>
<reference evidence="2" key="1">
    <citation type="submission" date="2021-02" db="EMBL/GenBank/DDBJ databases">
        <authorList>
            <person name="Nowell W R."/>
        </authorList>
    </citation>
    <scope>NUCLEOTIDE SEQUENCE</scope>
</reference>
<proteinExistence type="predicted"/>